<sequence length="664" mass="70288">MRARTLLTALTATALVGAGVLVGLSLDAGPGGRAGHAGGRAATSASEERASRPRPVAWQGDDLTPAASCEQLLEWYVDGAEELVTPWGWSGGLLDVGGAWRTFARDGVLELQGFAAKQAPAPTNARGMTNATQSETGTNVQEAGVDEPDVAKSDGRLLARVERTGRTSDLVLADVTGETVEESARIDLLDVGDPELLLVGDTVVVAGTDREADGSPGTRILRVDVTDLDEPTVTDTLTLDADLLSARQHGSTVRWVTRSGLPDLDFARPGRRAGSEDRALQRNLAAVRGSGIDDWLPHVTTYAEDGTATTERLVECDEVALPGSPGEADGATPGTVAVVGLDATAPLAGLGDADAVGVAVGTDLVYASTDRLYLATSGAPTGCCWTVDRAFPGGPTGWPVGGWRGTSEVHELELAGTAATYVASGEVDGTIRDRWSMDEHDGVLRVAVGPSSETGDFSSIVTMRRDGSRLEEIGRVDRIGPREEIEAVRWFGDLALVVTFRRVDPLYTVDLSDQTAPRVVGELKVPGYSAYLHPLGPHRLLGLGEGPVVGRRWGAQTSLFDLADLAAPRRLDVLDHRVGTRHVAATDPRAFTWLPGQRTGLSVVTRGYGARTGWLSIIRLDDGVITEELVEVEHGSDVDHVRLLRLPDKRVLLVTAEKASYVEV</sequence>
<dbReference type="Pfam" id="PF09826">
    <property type="entry name" value="Beta_propel"/>
    <property type="match status" value="1"/>
</dbReference>
<proteinExistence type="predicted"/>
<reference evidence="2 3" key="1">
    <citation type="submission" date="2020-07" db="EMBL/GenBank/DDBJ databases">
        <title>Sequencing the genomes of 1000 actinobacteria strains.</title>
        <authorList>
            <person name="Klenk H.-P."/>
        </authorList>
    </citation>
    <scope>NUCLEOTIDE SEQUENCE [LARGE SCALE GENOMIC DNA]</scope>
    <source>
        <strain evidence="2 3">DSM 18248</strain>
    </source>
</reference>
<dbReference type="InterPro" id="IPR019198">
    <property type="entry name" value="Beta_propeller_containing"/>
</dbReference>
<evidence type="ECO:0008006" key="4">
    <source>
        <dbReference type="Google" id="ProtNLM"/>
    </source>
</evidence>
<dbReference type="RefSeq" id="WP_179529942.1">
    <property type="nucleotide sequence ID" value="NZ_BAAAPP010000002.1"/>
</dbReference>
<dbReference type="Proteomes" id="UP000537326">
    <property type="component" value="Unassembled WGS sequence"/>
</dbReference>
<protein>
    <recommendedName>
        <fullName evidence="4">Beta propeller domain-containing protein</fullName>
    </recommendedName>
</protein>
<evidence type="ECO:0000256" key="1">
    <source>
        <dbReference type="SAM" id="MobiDB-lite"/>
    </source>
</evidence>
<keyword evidence="3" id="KW-1185">Reference proteome</keyword>
<feature type="region of interest" description="Disordered" evidence="1">
    <location>
        <begin position="121"/>
        <end position="140"/>
    </location>
</feature>
<evidence type="ECO:0000313" key="3">
    <source>
        <dbReference type="Proteomes" id="UP000537326"/>
    </source>
</evidence>
<evidence type="ECO:0000313" key="2">
    <source>
        <dbReference type="EMBL" id="NYI08889.1"/>
    </source>
</evidence>
<accession>A0A7Z0C3A4</accession>
<dbReference type="EMBL" id="JACBZI010000001">
    <property type="protein sequence ID" value="NYI08889.1"/>
    <property type="molecule type" value="Genomic_DNA"/>
</dbReference>
<name>A0A7Z0C3A4_9ACTN</name>
<dbReference type="AlphaFoldDB" id="A0A7Z0C3A4"/>
<gene>
    <name evidence="2" type="ORF">BKA05_000404</name>
</gene>
<organism evidence="2 3">
    <name type="scientific">Nocardioides marinus</name>
    <dbReference type="NCBI Taxonomy" id="374514"/>
    <lineage>
        <taxon>Bacteria</taxon>
        <taxon>Bacillati</taxon>
        <taxon>Actinomycetota</taxon>
        <taxon>Actinomycetes</taxon>
        <taxon>Propionibacteriales</taxon>
        <taxon>Nocardioidaceae</taxon>
        <taxon>Nocardioides</taxon>
    </lineage>
</organism>
<feature type="region of interest" description="Disordered" evidence="1">
    <location>
        <begin position="32"/>
        <end position="62"/>
    </location>
</feature>
<comment type="caution">
    <text evidence="2">The sequence shown here is derived from an EMBL/GenBank/DDBJ whole genome shotgun (WGS) entry which is preliminary data.</text>
</comment>
<feature type="compositionally biased region" description="Polar residues" evidence="1">
    <location>
        <begin position="126"/>
        <end position="140"/>
    </location>
</feature>